<comment type="subcellular location">
    <subcellularLocation>
        <location evidence="1">Cell envelope</location>
    </subcellularLocation>
</comment>
<feature type="compositionally biased region" description="Basic and acidic residues" evidence="5">
    <location>
        <begin position="24"/>
        <end position="38"/>
    </location>
</feature>
<comment type="similarity">
    <text evidence="2">Belongs to the bacterial solute-binding protein 8 family.</text>
</comment>
<evidence type="ECO:0000256" key="3">
    <source>
        <dbReference type="ARBA" id="ARBA00022448"/>
    </source>
</evidence>
<evidence type="ECO:0000313" key="9">
    <source>
        <dbReference type="Proteomes" id="UP001519287"/>
    </source>
</evidence>
<dbReference type="PANTHER" id="PTHR30532:SF26">
    <property type="entry name" value="IRON(3+)-HYDROXAMATE-BINDING PROTEIN FHUD"/>
    <property type="match status" value="1"/>
</dbReference>
<evidence type="ECO:0000256" key="2">
    <source>
        <dbReference type="ARBA" id="ARBA00008814"/>
    </source>
</evidence>
<accession>A0ABS4J4V2</accession>
<dbReference type="SUPFAM" id="SSF53807">
    <property type="entry name" value="Helical backbone' metal receptor"/>
    <property type="match status" value="1"/>
</dbReference>
<keyword evidence="4 6" id="KW-0732">Signal</keyword>
<evidence type="ECO:0000256" key="5">
    <source>
        <dbReference type="SAM" id="MobiDB-lite"/>
    </source>
</evidence>
<feature type="domain" description="Fe/B12 periplasmic-binding" evidence="7">
    <location>
        <begin position="72"/>
        <end position="330"/>
    </location>
</feature>
<dbReference type="Gene3D" id="3.40.50.1980">
    <property type="entry name" value="Nitrogenase molybdenum iron protein domain"/>
    <property type="match status" value="2"/>
</dbReference>
<feature type="region of interest" description="Disordered" evidence="5">
    <location>
        <begin position="24"/>
        <end position="54"/>
    </location>
</feature>
<evidence type="ECO:0000259" key="7">
    <source>
        <dbReference type="PROSITE" id="PS50983"/>
    </source>
</evidence>
<feature type="signal peptide" evidence="6">
    <location>
        <begin position="1"/>
        <end position="19"/>
    </location>
</feature>
<gene>
    <name evidence="8" type="ORF">J2Z66_006506</name>
</gene>
<dbReference type="PROSITE" id="PS51257">
    <property type="entry name" value="PROKAR_LIPOPROTEIN"/>
    <property type="match status" value="1"/>
</dbReference>
<comment type="caution">
    <text evidence="8">The sequence shown here is derived from an EMBL/GenBank/DDBJ whole genome shotgun (WGS) entry which is preliminary data.</text>
</comment>
<dbReference type="InterPro" id="IPR051313">
    <property type="entry name" value="Bact_iron-sidero_bind"/>
</dbReference>
<dbReference type="Proteomes" id="UP001519287">
    <property type="component" value="Unassembled WGS sequence"/>
</dbReference>
<keyword evidence="9" id="KW-1185">Reference proteome</keyword>
<dbReference type="PANTHER" id="PTHR30532">
    <property type="entry name" value="IRON III DICITRATE-BINDING PERIPLASMIC PROTEIN"/>
    <property type="match status" value="1"/>
</dbReference>
<keyword evidence="3" id="KW-0813">Transport</keyword>
<dbReference type="RefSeq" id="WP_209976695.1">
    <property type="nucleotide sequence ID" value="NZ_JAGGLB010000029.1"/>
</dbReference>
<evidence type="ECO:0000256" key="4">
    <source>
        <dbReference type="ARBA" id="ARBA00022729"/>
    </source>
</evidence>
<dbReference type="InterPro" id="IPR002491">
    <property type="entry name" value="ABC_transptr_periplasmic_BD"/>
</dbReference>
<protein>
    <submittedName>
        <fullName evidence="8">Iron complex transport system substrate-binding protein</fullName>
    </submittedName>
</protein>
<name>A0ABS4J4V2_9BACL</name>
<proteinExistence type="inferred from homology"/>
<sequence length="330" mass="37110">MKKSLLIFISLLLLTLLLAACGKGETKPEPTSNSDKDSNVSQNESASNGNTTETRSYKHFYGETKIPAKPEKVVTLQYVSQMLSVGLKPIGASNYLLETTDEEFQGIEDVGSSDNVNFEKILSLQPDLIIAGDVEQDVYDKLSKIAPTVVVPWMDYDVFGHVQVIGDILNRQEEATAWKAEFDKKNKAAKDQIIGKIGEGKTFAIYRVDPKEFYIYGVRNMGFTLYKALGLTPPPLVQKEIDKDPNLWAIPISLELLPDYDADYVFVTLFEGEETSDRFDEIKQSSLWKNLSAVKNNHVYQIDMNTWLGYTPHDIDVQLQEALKLLTQNP</sequence>
<dbReference type="PROSITE" id="PS50983">
    <property type="entry name" value="FE_B12_PBP"/>
    <property type="match status" value="1"/>
</dbReference>
<evidence type="ECO:0000256" key="1">
    <source>
        <dbReference type="ARBA" id="ARBA00004196"/>
    </source>
</evidence>
<feature type="compositionally biased region" description="Polar residues" evidence="5">
    <location>
        <begin position="39"/>
        <end position="54"/>
    </location>
</feature>
<feature type="chain" id="PRO_5045049142" evidence="6">
    <location>
        <begin position="20"/>
        <end position="330"/>
    </location>
</feature>
<reference evidence="8 9" key="1">
    <citation type="submission" date="2021-03" db="EMBL/GenBank/DDBJ databases">
        <title>Genomic Encyclopedia of Type Strains, Phase IV (KMG-IV): sequencing the most valuable type-strain genomes for metagenomic binning, comparative biology and taxonomic classification.</title>
        <authorList>
            <person name="Goeker M."/>
        </authorList>
    </citation>
    <scope>NUCLEOTIDE SEQUENCE [LARGE SCALE GENOMIC DNA]</scope>
    <source>
        <strain evidence="8 9">DSM 26048</strain>
    </source>
</reference>
<dbReference type="Pfam" id="PF01497">
    <property type="entry name" value="Peripla_BP_2"/>
    <property type="match status" value="1"/>
</dbReference>
<organism evidence="8 9">
    <name type="scientific">Paenibacillus eucommiae</name>
    <dbReference type="NCBI Taxonomy" id="1355755"/>
    <lineage>
        <taxon>Bacteria</taxon>
        <taxon>Bacillati</taxon>
        <taxon>Bacillota</taxon>
        <taxon>Bacilli</taxon>
        <taxon>Bacillales</taxon>
        <taxon>Paenibacillaceae</taxon>
        <taxon>Paenibacillus</taxon>
    </lineage>
</organism>
<dbReference type="EMBL" id="JAGGLB010000029">
    <property type="protein sequence ID" value="MBP1994865.1"/>
    <property type="molecule type" value="Genomic_DNA"/>
</dbReference>
<evidence type="ECO:0000313" key="8">
    <source>
        <dbReference type="EMBL" id="MBP1994865.1"/>
    </source>
</evidence>
<evidence type="ECO:0000256" key="6">
    <source>
        <dbReference type="SAM" id="SignalP"/>
    </source>
</evidence>